<accession>A0A069Q3X0</accession>
<evidence type="ECO:0000313" key="11">
    <source>
        <dbReference type="Proteomes" id="UP000194857"/>
    </source>
</evidence>
<protein>
    <submittedName>
        <fullName evidence="5">ABC transporter substrate-binding protein</fullName>
    </submittedName>
    <submittedName>
        <fullName evidence="6">Cobalamin-binding protein</fullName>
    </submittedName>
    <submittedName>
        <fullName evidence="4">Vitamin B12-binding protein</fullName>
    </submittedName>
</protein>
<evidence type="ECO:0000313" key="9">
    <source>
        <dbReference type="EMBL" id="WOS79090.1"/>
    </source>
</evidence>
<evidence type="ECO:0000313" key="8">
    <source>
        <dbReference type="EMBL" id="RPM04536.1"/>
    </source>
</evidence>
<organism evidence="6 11">
    <name type="scientific">Pseudomonas aeruginosa</name>
    <dbReference type="NCBI Taxonomy" id="287"/>
    <lineage>
        <taxon>Bacteria</taxon>
        <taxon>Pseudomonadati</taxon>
        <taxon>Pseudomonadota</taxon>
        <taxon>Gammaproteobacteria</taxon>
        <taxon>Pseudomonadales</taxon>
        <taxon>Pseudomonadaceae</taxon>
        <taxon>Pseudomonas</taxon>
    </lineage>
</organism>
<reference evidence="4" key="1">
    <citation type="submission" date="2015-06" db="EMBL/GenBank/DDBJ databases">
        <authorList>
            <person name="Radhakrishnan R."/>
            <person name="Underwood A."/>
            <person name="Al-Shahib A."/>
        </authorList>
    </citation>
    <scope>NUCLEOTIDE SEQUENCE</scope>
    <source>
        <strain evidence="4">P19_London_7_VIM_2_05_10</strain>
    </source>
</reference>
<dbReference type="SUPFAM" id="SSF53807">
    <property type="entry name" value="Helical backbone' metal receptor"/>
    <property type="match status" value="1"/>
</dbReference>
<dbReference type="EMBL" id="WXZT01000021">
    <property type="protein sequence ID" value="MZZ15587.1"/>
    <property type="molecule type" value="Genomic_DNA"/>
</dbReference>
<feature type="chain" id="PRO_5015027695" evidence="2">
    <location>
        <begin position="19"/>
        <end position="265"/>
    </location>
</feature>
<evidence type="ECO:0000313" key="4">
    <source>
        <dbReference type="EMBL" id="CRO44597.1"/>
    </source>
</evidence>
<reference evidence="9" key="9">
    <citation type="submission" date="2023-10" db="EMBL/GenBank/DDBJ databases">
        <title>Pathogen: clinical or host-associated sample.</title>
        <authorList>
            <person name="Hergert J."/>
            <person name="Casey R."/>
            <person name="Wagner J."/>
            <person name="Young E.L."/>
            <person name="Oakeson K.F."/>
        </authorList>
    </citation>
    <scope>NUCLEOTIDE SEQUENCE</scope>
    <source>
        <strain evidence="9">2021CK-01020</strain>
    </source>
</reference>
<dbReference type="EMBL" id="NSNE01000028">
    <property type="protein sequence ID" value="RPM04536.1"/>
    <property type="molecule type" value="Genomic_DNA"/>
</dbReference>
<evidence type="ECO:0000313" key="5">
    <source>
        <dbReference type="EMBL" id="MZZ15587.1"/>
    </source>
</evidence>
<sequence>MRSFWLLACLLLSLSAGAAQRVVSLAPSLTDSVLELGAARRLVGVLDGGERPAAIGDLPSVGRYGQVNLERLLELQPDLILVWPGSVPEAQLQRLRDFGIALFIAEPHSLDELALQLAALGEALGEAEAGQRLSARFREGMRRLAERYRRDKPLKVFYQVWDRPLYTIGGRQVISDALRVCGAENLFGDLPQPAPQVSVEAVLARDPAVIVAGSHAQLELWRQWPALAATRRGQLYRIEDKNLERPSFAMLAATEKLCRSLAGAR</sequence>
<dbReference type="Proteomes" id="UP000284767">
    <property type="component" value="Unassembled WGS sequence"/>
</dbReference>
<dbReference type="Proteomes" id="UP000253594">
    <property type="component" value="Unassembled WGS sequence"/>
</dbReference>
<dbReference type="PROSITE" id="PS50983">
    <property type="entry name" value="FE_B12_PBP"/>
    <property type="match status" value="1"/>
</dbReference>
<evidence type="ECO:0000256" key="1">
    <source>
        <dbReference type="ARBA" id="ARBA00022729"/>
    </source>
</evidence>
<dbReference type="EMBL" id="CP136986">
    <property type="protein sequence ID" value="WOS79090.1"/>
    <property type="molecule type" value="Genomic_DNA"/>
</dbReference>
<dbReference type="Proteomes" id="UP001297540">
    <property type="component" value="Chromosome"/>
</dbReference>
<dbReference type="InterPro" id="IPR051030">
    <property type="entry name" value="Vitamin_B12-ABC_binding"/>
</dbReference>
<dbReference type="OMA" id="WQGINLE"/>
<dbReference type="Proteomes" id="UP000045039">
    <property type="component" value="Unassembled WGS sequence"/>
</dbReference>
<dbReference type="InterPro" id="IPR002491">
    <property type="entry name" value="ABC_transptr_periplasmic_BD"/>
</dbReference>
<reference evidence="8 13" key="6">
    <citation type="submission" date="2019-01" db="EMBL/GenBank/DDBJ databases">
        <title>The Pseudomonas aeruginosa pan-genome provides new insights on its population structure, horizontal gene transfer and pathogenicity.</title>
        <authorList>
            <person name="Freschi L."/>
            <person name="Vincent A.T."/>
            <person name="Jeukens J."/>
            <person name="Emond-Rheault J.-G."/>
            <person name="Kukavica-Ibrulj I."/>
            <person name="Dupont M.-J."/>
            <person name="Charette S.J."/>
            <person name="Boyle B."/>
            <person name="Levesque R.C."/>
        </authorList>
    </citation>
    <scope>NUCLEOTIDE SEQUENCE [LARGE SCALE GENOMIC DNA]</scope>
    <source>
        <strain evidence="8 13">PA-W36</strain>
    </source>
</reference>
<name>A0A069Q3X0_PSEAI</name>
<evidence type="ECO:0000313" key="7">
    <source>
        <dbReference type="EMBL" id="RCI72877.1"/>
    </source>
</evidence>
<gene>
    <name evidence="4" type="primary">btuF_1</name>
    <name evidence="6" type="ORF">CAZ10_30450</name>
    <name evidence="7" type="ORF">DT376_21360</name>
    <name evidence="5" type="ORF">GUL26_25325</name>
    <name evidence="8" type="ORF">IPC1295_30565</name>
    <name evidence="9" type="ORF">L4V69_08095</name>
    <name evidence="4" type="ORF">PAERUG_P19_London_7_VIM_2_05_10_01658</name>
</gene>
<evidence type="ECO:0000313" key="6">
    <source>
        <dbReference type="EMBL" id="OTI56135.1"/>
    </source>
</evidence>
<reference evidence="9" key="8">
    <citation type="submission" date="2023-06" db="EMBL/GenBank/DDBJ databases">
        <authorList>
            <consortium name="Clinical and Environmental Microbiology Branch: Whole genome sequencing antimicrobial resistance pathogens in the healthcare setting"/>
        </authorList>
    </citation>
    <scope>NUCLEOTIDE SEQUENCE</scope>
    <source>
        <strain evidence="9">2021CK-01020</strain>
    </source>
</reference>
<dbReference type="EMBL" id="NFFZ01000023">
    <property type="protein sequence ID" value="OTI56135.1"/>
    <property type="molecule type" value="Genomic_DNA"/>
</dbReference>
<dbReference type="NCBIfam" id="NF038402">
    <property type="entry name" value="TroA_like"/>
    <property type="match status" value="1"/>
</dbReference>
<dbReference type="EMBL" id="CVVU01000088">
    <property type="protein sequence ID" value="CRO44597.1"/>
    <property type="molecule type" value="Genomic_DNA"/>
</dbReference>
<reference evidence="10" key="2">
    <citation type="submission" date="2015-06" db="EMBL/GenBank/DDBJ databases">
        <authorList>
            <person name="Radhakrishnan Rajesh"/>
            <person name="Underwood Anthony"/>
            <person name="Al-Shahib Ali"/>
        </authorList>
    </citation>
    <scope>NUCLEOTIDE SEQUENCE [LARGE SCALE GENOMIC DNA]</scope>
    <source>
        <strain evidence="10">P19_London_7_VIM_2_05_10</strain>
    </source>
</reference>
<feature type="domain" description="Fe/B12 periplasmic-binding" evidence="3">
    <location>
        <begin position="21"/>
        <end position="265"/>
    </location>
</feature>
<dbReference type="Proteomes" id="UP000644192">
    <property type="component" value="Unassembled WGS sequence"/>
</dbReference>
<dbReference type="Proteomes" id="UP000194857">
    <property type="component" value="Unassembled WGS sequence"/>
</dbReference>
<evidence type="ECO:0000313" key="12">
    <source>
        <dbReference type="Proteomes" id="UP000253594"/>
    </source>
</evidence>
<evidence type="ECO:0000259" key="3">
    <source>
        <dbReference type="PROSITE" id="PS50983"/>
    </source>
</evidence>
<keyword evidence="1 2" id="KW-0732">Signal</keyword>
<dbReference type="Pfam" id="PF01497">
    <property type="entry name" value="Peripla_BP_2"/>
    <property type="match status" value="1"/>
</dbReference>
<reference evidence="7 12" key="5">
    <citation type="submission" date="2018-07" db="EMBL/GenBank/DDBJ databases">
        <title>Mechanisms of high-level aminoglycoside resistance among Gram-negative pathogens in Brazil.</title>
        <authorList>
            <person name="Ballaben A.S."/>
            <person name="Darini A.L.C."/>
            <person name="Doi Y."/>
        </authorList>
    </citation>
    <scope>NUCLEOTIDE SEQUENCE [LARGE SCALE GENOMIC DNA]</scope>
    <source>
        <strain evidence="7 12">B2-305</strain>
    </source>
</reference>
<dbReference type="AlphaFoldDB" id="A0A069Q3X0"/>
<evidence type="ECO:0000256" key="2">
    <source>
        <dbReference type="SAM" id="SignalP"/>
    </source>
</evidence>
<proteinExistence type="predicted"/>
<dbReference type="PANTHER" id="PTHR42860:SF1">
    <property type="entry name" value="VITAMIN B12-BINDING PROTEIN"/>
    <property type="match status" value="1"/>
</dbReference>
<dbReference type="InterPro" id="IPR054828">
    <property type="entry name" value="Vit_B12_bind_prot"/>
</dbReference>
<dbReference type="PANTHER" id="PTHR42860">
    <property type="entry name" value="VITAMIN B12-BINDING PROTEIN"/>
    <property type="match status" value="1"/>
</dbReference>
<evidence type="ECO:0000313" key="10">
    <source>
        <dbReference type="Proteomes" id="UP000045039"/>
    </source>
</evidence>
<reference evidence="8 13" key="4">
    <citation type="submission" date="2017-08" db="EMBL/GenBank/DDBJ databases">
        <authorList>
            <person name="Feschi L."/>
            <person name="Jeukens J."/>
            <person name="Emond-Rheault J.-G."/>
            <person name="Kukavica-Ibrulj I."/>
            <person name="Boyle B."/>
            <person name="Levesque R.C."/>
        </authorList>
    </citation>
    <scope>NUCLEOTIDE SEQUENCE [LARGE SCALE GENOMIC DNA]</scope>
    <source>
        <strain evidence="8 13">PA-W36</strain>
    </source>
</reference>
<evidence type="ECO:0000313" key="13">
    <source>
        <dbReference type="Proteomes" id="UP000284767"/>
    </source>
</evidence>
<dbReference type="Gene3D" id="3.40.50.1980">
    <property type="entry name" value="Nitrogenase molybdenum iron protein domain"/>
    <property type="match status" value="2"/>
</dbReference>
<reference evidence="6 11" key="3">
    <citation type="submission" date="2017-05" db="EMBL/GenBank/DDBJ databases">
        <authorList>
            <person name="Song R."/>
            <person name="Chenine A.L."/>
            <person name="Ruprecht R.M."/>
        </authorList>
    </citation>
    <scope>NUCLEOTIDE SEQUENCE [LARGE SCALE GENOMIC DNA]</scope>
    <source>
        <strain evidence="6 11">S567_C10_BS</strain>
    </source>
</reference>
<dbReference type="KEGG" id="paeb:NCGM1900_0916"/>
<reference evidence="5" key="7">
    <citation type="submission" date="2020-01" db="EMBL/GenBank/DDBJ databases">
        <title>Bacteria Cultured from War Wounds Associated with the Conflict in Eastern Ukraine.</title>
        <authorList>
            <person name="Snesrud E."/>
            <person name="Galac M.R."/>
            <person name="Mc Gann P."/>
            <person name="Valentine K."/>
            <person name="Viacheslav K."/>
        </authorList>
    </citation>
    <scope>NUCLEOTIDE SEQUENCE</scope>
    <source>
        <strain evidence="5">VNMU148</strain>
    </source>
</reference>
<feature type="signal peptide" evidence="2">
    <location>
        <begin position="1"/>
        <end position="18"/>
    </location>
</feature>
<dbReference type="SMR" id="A0A069Q3X0"/>
<accession>A0A1S1C3D6</accession>
<dbReference type="CDD" id="cd01144">
    <property type="entry name" value="BtuF"/>
    <property type="match status" value="1"/>
</dbReference>
<dbReference type="EMBL" id="QORE01000790">
    <property type="protein sequence ID" value="RCI72877.1"/>
    <property type="molecule type" value="Genomic_DNA"/>
</dbReference>
<dbReference type="RefSeq" id="WP_003102817.1">
    <property type="nucleotide sequence ID" value="NZ_AP014622.1"/>
</dbReference>